<reference evidence="2" key="1">
    <citation type="submission" date="2023-05" db="EMBL/GenBank/DDBJ databases">
        <title>Anaerotaeda fermentans gen. nov., sp. nov., a novel anaerobic planctomycete of the new family within the order Sedimentisphaerales isolated from Taman Peninsula, Russia.</title>
        <authorList>
            <person name="Khomyakova M.A."/>
            <person name="Merkel A.Y."/>
            <person name="Slobodkin A.I."/>
        </authorList>
    </citation>
    <scope>NUCLEOTIDE SEQUENCE</scope>
    <source>
        <strain evidence="2">M17dextr</strain>
    </source>
</reference>
<organism evidence="2 3">
    <name type="scientific">Anaerobaca lacustris</name>
    <dbReference type="NCBI Taxonomy" id="3044600"/>
    <lineage>
        <taxon>Bacteria</taxon>
        <taxon>Pseudomonadati</taxon>
        <taxon>Planctomycetota</taxon>
        <taxon>Phycisphaerae</taxon>
        <taxon>Sedimentisphaerales</taxon>
        <taxon>Anaerobacaceae</taxon>
        <taxon>Anaerobaca</taxon>
    </lineage>
</organism>
<dbReference type="SUPFAM" id="SSF88713">
    <property type="entry name" value="Glycoside hydrolase/deacetylase"/>
    <property type="match status" value="1"/>
</dbReference>
<dbReference type="GO" id="GO:0005975">
    <property type="term" value="P:carbohydrate metabolic process"/>
    <property type="evidence" value="ECO:0007669"/>
    <property type="project" value="InterPro"/>
</dbReference>
<evidence type="ECO:0000313" key="2">
    <source>
        <dbReference type="EMBL" id="MDI6450382.1"/>
    </source>
</evidence>
<dbReference type="EMBL" id="JASCXX010000019">
    <property type="protein sequence ID" value="MDI6450382.1"/>
    <property type="molecule type" value="Genomic_DNA"/>
</dbReference>
<dbReference type="InterPro" id="IPR011330">
    <property type="entry name" value="Glyco_hydro/deAcase_b/a-brl"/>
</dbReference>
<proteinExistence type="predicted"/>
<sequence length="300" mass="33687">MMPDTKITQSARWKRPVVSAAMLCVFVSIEAGLLANQAISASGPSASDVFRWPAGQQGAVTLSYDDAIVSHFESVAPQLEKAQLRGTFYIQIDSPGFRLHTDAWRKVARAGHELGNHSLFHPCRKDRPDEHTWLSDDYNLSKYTPDRWLGEMRIANLVLQLIDGRTERTFGNTCCNNHVGPLDDRTSLEKLIPRLFVGARGEYVSRPIDPLNANFTAVGHYSGDSKSFEQLRSEIESAVRKGQWIFYMFHGVGEGTHSLYIDAHEHRKLVEYLAANKDRIWTAPAIDVIGYLKASARQSQ</sequence>
<feature type="domain" description="NodB homology" evidence="1">
    <location>
        <begin position="57"/>
        <end position="166"/>
    </location>
</feature>
<accession>A0AAW6TXL1</accession>
<gene>
    <name evidence="2" type="ORF">QJ522_15075</name>
</gene>
<dbReference type="Gene3D" id="3.20.20.370">
    <property type="entry name" value="Glycoside hydrolase/deacetylase"/>
    <property type="match status" value="1"/>
</dbReference>
<keyword evidence="3" id="KW-1185">Reference proteome</keyword>
<dbReference type="Proteomes" id="UP001431776">
    <property type="component" value="Unassembled WGS sequence"/>
</dbReference>
<dbReference type="RefSeq" id="WP_349245792.1">
    <property type="nucleotide sequence ID" value="NZ_JASCXX010000019.1"/>
</dbReference>
<dbReference type="InterPro" id="IPR002509">
    <property type="entry name" value="NODB_dom"/>
</dbReference>
<evidence type="ECO:0000313" key="3">
    <source>
        <dbReference type="Proteomes" id="UP001431776"/>
    </source>
</evidence>
<comment type="caution">
    <text evidence="2">The sequence shown here is derived from an EMBL/GenBank/DDBJ whole genome shotgun (WGS) entry which is preliminary data.</text>
</comment>
<name>A0AAW6TXL1_9BACT</name>
<dbReference type="AlphaFoldDB" id="A0AAW6TXL1"/>
<protein>
    <submittedName>
        <fullName evidence="2">Polysaccharide deacetylase family protein</fullName>
    </submittedName>
</protein>
<evidence type="ECO:0000259" key="1">
    <source>
        <dbReference type="Pfam" id="PF01522"/>
    </source>
</evidence>
<dbReference type="Pfam" id="PF01522">
    <property type="entry name" value="Polysacc_deac_1"/>
    <property type="match status" value="1"/>
</dbReference>
<dbReference type="GO" id="GO:0016810">
    <property type="term" value="F:hydrolase activity, acting on carbon-nitrogen (but not peptide) bonds"/>
    <property type="evidence" value="ECO:0007669"/>
    <property type="project" value="InterPro"/>
</dbReference>